<protein>
    <submittedName>
        <fullName evidence="9">Rhomboid family intramembrane serine protease</fullName>
        <ecNumber evidence="9">3.4.21.-</ecNumber>
    </submittedName>
</protein>
<evidence type="ECO:0000256" key="4">
    <source>
        <dbReference type="ARBA" id="ARBA00022801"/>
    </source>
</evidence>
<evidence type="ECO:0000256" key="3">
    <source>
        <dbReference type="ARBA" id="ARBA00022692"/>
    </source>
</evidence>
<feature type="transmembrane region" description="Helical" evidence="7">
    <location>
        <begin position="154"/>
        <end position="170"/>
    </location>
</feature>
<keyword evidence="3 7" id="KW-0812">Transmembrane</keyword>
<dbReference type="EMBL" id="JBBMEI010000006">
    <property type="protein sequence ID" value="MEQ2357376.1"/>
    <property type="molecule type" value="Genomic_DNA"/>
</dbReference>
<feature type="transmembrane region" description="Helical" evidence="7">
    <location>
        <begin position="63"/>
        <end position="83"/>
    </location>
</feature>
<evidence type="ECO:0000259" key="8">
    <source>
        <dbReference type="Pfam" id="PF01694"/>
    </source>
</evidence>
<evidence type="ECO:0000256" key="6">
    <source>
        <dbReference type="ARBA" id="ARBA00023136"/>
    </source>
</evidence>
<dbReference type="SUPFAM" id="SSF144091">
    <property type="entry name" value="Rhomboid-like"/>
    <property type="match status" value="1"/>
</dbReference>
<accession>A0ABV1AJ33</accession>
<feature type="transmembrane region" description="Helical" evidence="7">
    <location>
        <begin position="12"/>
        <end position="31"/>
    </location>
</feature>
<dbReference type="Gene3D" id="1.20.1540.10">
    <property type="entry name" value="Rhomboid-like"/>
    <property type="match status" value="1"/>
</dbReference>
<dbReference type="RefSeq" id="WP_243111609.1">
    <property type="nucleotide sequence ID" value="NZ_JBBMEI010000006.1"/>
</dbReference>
<keyword evidence="5 7" id="KW-1133">Transmembrane helix</keyword>
<dbReference type="InterPro" id="IPR022764">
    <property type="entry name" value="Peptidase_S54_rhomboid_dom"/>
</dbReference>
<evidence type="ECO:0000313" key="9">
    <source>
        <dbReference type="EMBL" id="MEQ2357376.1"/>
    </source>
</evidence>
<feature type="transmembrane region" description="Helical" evidence="7">
    <location>
        <begin position="120"/>
        <end position="142"/>
    </location>
</feature>
<comment type="caution">
    <text evidence="9">The sequence shown here is derived from an EMBL/GenBank/DDBJ whole genome shotgun (WGS) entry which is preliminary data.</text>
</comment>
<dbReference type="EC" id="3.4.21.-" evidence="9"/>
<dbReference type="PANTHER" id="PTHR43731:SF14">
    <property type="entry name" value="PRESENILIN-ASSOCIATED RHOMBOID-LIKE PROTEIN, MITOCHONDRIAL"/>
    <property type="match status" value="1"/>
</dbReference>
<dbReference type="Pfam" id="PF01694">
    <property type="entry name" value="Rhomboid"/>
    <property type="match status" value="1"/>
</dbReference>
<keyword evidence="6 7" id="KW-0472">Membrane</keyword>
<comment type="similarity">
    <text evidence="2">Belongs to the peptidase S54 family.</text>
</comment>
<name>A0ABV1AJ33_9FIRM</name>
<dbReference type="Proteomes" id="UP001446032">
    <property type="component" value="Unassembled WGS sequence"/>
</dbReference>
<feature type="transmembrane region" description="Helical" evidence="7">
    <location>
        <begin position="95"/>
        <end position="114"/>
    </location>
</feature>
<sequence length="204" mass="22363">MRTLEEIRKEPVTVALILINVLIFIAVELTGTSQDAWHVLNYGAAYTPYIVEKGEVYRLFTSMFLHFGIEHLVNNMLVLFVLGSRLEQVTGKIRFVLIYLLGGIAGNILSLVLELRSQEFSVSAGASGAVFAVMGAMIYVVIRNKGWLGDLSMRQVLVMAAFSLYFGFTSSGVDNAAHVGGMIAGFVIAVLAWHPSSRVKGKYI</sequence>
<evidence type="ECO:0000256" key="1">
    <source>
        <dbReference type="ARBA" id="ARBA00004141"/>
    </source>
</evidence>
<proteinExistence type="inferred from homology"/>
<evidence type="ECO:0000256" key="2">
    <source>
        <dbReference type="ARBA" id="ARBA00009045"/>
    </source>
</evidence>
<evidence type="ECO:0000256" key="5">
    <source>
        <dbReference type="ARBA" id="ARBA00022989"/>
    </source>
</evidence>
<evidence type="ECO:0000256" key="7">
    <source>
        <dbReference type="SAM" id="Phobius"/>
    </source>
</evidence>
<dbReference type="GO" id="GO:0006508">
    <property type="term" value="P:proteolysis"/>
    <property type="evidence" value="ECO:0007669"/>
    <property type="project" value="UniProtKB-KW"/>
</dbReference>
<feature type="domain" description="Peptidase S54 rhomboid" evidence="8">
    <location>
        <begin position="54"/>
        <end position="193"/>
    </location>
</feature>
<dbReference type="GO" id="GO:0008233">
    <property type="term" value="F:peptidase activity"/>
    <property type="evidence" value="ECO:0007669"/>
    <property type="project" value="UniProtKB-KW"/>
</dbReference>
<gene>
    <name evidence="9" type="ORF">WMO75_03280</name>
</gene>
<dbReference type="InterPro" id="IPR035952">
    <property type="entry name" value="Rhomboid-like_sf"/>
</dbReference>
<dbReference type="PANTHER" id="PTHR43731">
    <property type="entry name" value="RHOMBOID PROTEASE"/>
    <property type="match status" value="1"/>
</dbReference>
<dbReference type="InterPro" id="IPR050925">
    <property type="entry name" value="Rhomboid_protease_S54"/>
</dbReference>
<comment type="subcellular location">
    <subcellularLocation>
        <location evidence="1">Membrane</location>
        <topology evidence="1">Multi-pass membrane protein</topology>
    </subcellularLocation>
</comment>
<organism evidence="9 10">
    <name type="scientific">Blautia intestinihominis</name>
    <dbReference type="NCBI Taxonomy" id="3133152"/>
    <lineage>
        <taxon>Bacteria</taxon>
        <taxon>Bacillati</taxon>
        <taxon>Bacillota</taxon>
        <taxon>Clostridia</taxon>
        <taxon>Lachnospirales</taxon>
        <taxon>Lachnospiraceae</taxon>
        <taxon>Blautia</taxon>
    </lineage>
</organism>
<feature type="transmembrane region" description="Helical" evidence="7">
    <location>
        <begin position="176"/>
        <end position="194"/>
    </location>
</feature>
<keyword evidence="9" id="KW-0645">Protease</keyword>
<keyword evidence="4 9" id="KW-0378">Hydrolase</keyword>
<reference evidence="9 10" key="1">
    <citation type="submission" date="2024-03" db="EMBL/GenBank/DDBJ databases">
        <title>Human intestinal bacterial collection.</title>
        <authorList>
            <person name="Pauvert C."/>
            <person name="Hitch T.C.A."/>
            <person name="Clavel T."/>
        </authorList>
    </citation>
    <scope>NUCLEOTIDE SEQUENCE [LARGE SCALE GENOMIC DNA]</scope>
    <source>
        <strain evidence="9 10">CLA-AA-H95</strain>
    </source>
</reference>
<evidence type="ECO:0000313" key="10">
    <source>
        <dbReference type="Proteomes" id="UP001446032"/>
    </source>
</evidence>
<keyword evidence="10" id="KW-1185">Reference proteome</keyword>